<organism evidence="2 3">
    <name type="scientific">Larinioides sclopetarius</name>
    <dbReference type="NCBI Taxonomy" id="280406"/>
    <lineage>
        <taxon>Eukaryota</taxon>
        <taxon>Metazoa</taxon>
        <taxon>Ecdysozoa</taxon>
        <taxon>Arthropoda</taxon>
        <taxon>Chelicerata</taxon>
        <taxon>Arachnida</taxon>
        <taxon>Araneae</taxon>
        <taxon>Araneomorphae</taxon>
        <taxon>Entelegynae</taxon>
        <taxon>Araneoidea</taxon>
        <taxon>Araneidae</taxon>
        <taxon>Larinioides</taxon>
    </lineage>
</organism>
<evidence type="ECO:0000256" key="1">
    <source>
        <dbReference type="SAM" id="MobiDB-lite"/>
    </source>
</evidence>
<keyword evidence="3" id="KW-1185">Reference proteome</keyword>
<dbReference type="AlphaFoldDB" id="A0AAV2BV23"/>
<feature type="region of interest" description="Disordered" evidence="1">
    <location>
        <begin position="67"/>
        <end position="95"/>
    </location>
</feature>
<sequence length="171" mass="19024">MFPVIPSRLERRESGGGHRFASIPTCPERKKPNGSFERRKKTHLGLTSLGFPLGRSDPLPNFPPFLVPRWQRAPPARQQDPAVRASQPDSISGVHETGRSVACEGHRMSLGRGAAAVSQSMTLLLDPLAIDFNRFGMLSLFPSPPYRRLLEAPGHPFFFIDNTEIQGWVIK</sequence>
<proteinExistence type="predicted"/>
<gene>
    <name evidence="2" type="ORF">LARSCL_LOCUS21773</name>
</gene>
<protein>
    <submittedName>
        <fullName evidence="2">Uncharacterized protein</fullName>
    </submittedName>
</protein>
<comment type="caution">
    <text evidence="2">The sequence shown here is derived from an EMBL/GenBank/DDBJ whole genome shotgun (WGS) entry which is preliminary data.</text>
</comment>
<evidence type="ECO:0000313" key="2">
    <source>
        <dbReference type="EMBL" id="CAL1300145.1"/>
    </source>
</evidence>
<name>A0AAV2BV23_9ARAC</name>
<dbReference type="Proteomes" id="UP001497382">
    <property type="component" value="Unassembled WGS sequence"/>
</dbReference>
<dbReference type="EMBL" id="CAXIEN010000536">
    <property type="protein sequence ID" value="CAL1300145.1"/>
    <property type="molecule type" value="Genomic_DNA"/>
</dbReference>
<evidence type="ECO:0000313" key="3">
    <source>
        <dbReference type="Proteomes" id="UP001497382"/>
    </source>
</evidence>
<reference evidence="2 3" key="1">
    <citation type="submission" date="2024-04" db="EMBL/GenBank/DDBJ databases">
        <authorList>
            <person name="Rising A."/>
            <person name="Reimegard J."/>
            <person name="Sonavane S."/>
            <person name="Akerstrom W."/>
            <person name="Nylinder S."/>
            <person name="Hedman E."/>
            <person name="Kallberg Y."/>
        </authorList>
    </citation>
    <scope>NUCLEOTIDE SEQUENCE [LARGE SCALE GENOMIC DNA]</scope>
</reference>
<accession>A0AAV2BV23</accession>
<feature type="region of interest" description="Disordered" evidence="1">
    <location>
        <begin position="1"/>
        <end position="41"/>
    </location>
</feature>